<name>E1T917_BURSG</name>
<dbReference type="Gene3D" id="2.20.200.10">
    <property type="entry name" value="Outer membrane efflux proteins (OEP)"/>
    <property type="match status" value="1"/>
</dbReference>
<dbReference type="PANTHER" id="PTHR30203:SF20">
    <property type="entry name" value="MULTIDRUG RESISTANCE OUTER MEMBRANE PROTEIN MDTP-RELATED"/>
    <property type="match status" value="1"/>
</dbReference>
<reference evidence="11" key="1">
    <citation type="submission" date="2010-09" db="EMBL/GenBank/DDBJ databases">
        <title>Complete sequence of chromosome1 of Burkholderia sp. CCGE1003.</title>
        <authorList>
            <consortium name="US DOE Joint Genome Institute"/>
            <person name="Lucas S."/>
            <person name="Copeland A."/>
            <person name="Lapidus A."/>
            <person name="Cheng J.-F."/>
            <person name="Bruce D."/>
            <person name="Goodwin L."/>
            <person name="Pitluck S."/>
            <person name="Daligault H."/>
            <person name="Davenport K."/>
            <person name="Detter J.C."/>
            <person name="Han C."/>
            <person name="Tapia R."/>
            <person name="Land M."/>
            <person name="Hauser L."/>
            <person name="Jeffries C."/>
            <person name="Kyrpides N."/>
            <person name="Ivanova N."/>
            <person name="Ovchinnikova G."/>
            <person name="Martinez-Romero E."/>
            <person name="Rogel M.A."/>
            <person name="Auchtung J."/>
            <person name="Tiedje J.M."/>
            <person name="Woyke T."/>
        </authorList>
    </citation>
    <scope>NUCLEOTIDE SEQUENCE</scope>
    <source>
        <strain evidence="11">CCGE1003</strain>
    </source>
</reference>
<dbReference type="NCBIfam" id="TIGR01845">
    <property type="entry name" value="outer_NodT"/>
    <property type="match status" value="1"/>
</dbReference>
<dbReference type="InterPro" id="IPR010131">
    <property type="entry name" value="MdtP/NodT-like"/>
</dbReference>
<keyword evidence="4 9" id="KW-0812">Transmembrane</keyword>
<dbReference type="InterPro" id="IPR003423">
    <property type="entry name" value="OMP_efflux"/>
</dbReference>
<dbReference type="GO" id="GO:0005886">
    <property type="term" value="C:plasma membrane"/>
    <property type="evidence" value="ECO:0007669"/>
    <property type="project" value="UniProtKB-SubCell"/>
</dbReference>
<dbReference type="GO" id="GO:0015562">
    <property type="term" value="F:efflux transmembrane transporter activity"/>
    <property type="evidence" value="ECO:0007669"/>
    <property type="project" value="InterPro"/>
</dbReference>
<evidence type="ECO:0000256" key="6">
    <source>
        <dbReference type="ARBA" id="ARBA00023136"/>
    </source>
</evidence>
<gene>
    <name evidence="11" type="ordered locus">BC1003_0608</name>
</gene>
<feature type="compositionally biased region" description="Low complexity" evidence="10">
    <location>
        <begin position="480"/>
        <end position="493"/>
    </location>
</feature>
<protein>
    <submittedName>
        <fullName evidence="11">RND efflux system, outer membrane lipoprotein, NodT family</fullName>
    </submittedName>
</protein>
<comment type="similarity">
    <text evidence="2 9">Belongs to the outer membrane factor (OMF) (TC 1.B.17) family.</text>
</comment>
<evidence type="ECO:0000256" key="1">
    <source>
        <dbReference type="ARBA" id="ARBA00004370"/>
    </source>
</evidence>
<evidence type="ECO:0000256" key="9">
    <source>
        <dbReference type="RuleBase" id="RU362097"/>
    </source>
</evidence>
<dbReference type="OrthoDB" id="9770517at2"/>
<dbReference type="PANTHER" id="PTHR30203">
    <property type="entry name" value="OUTER MEMBRANE CATION EFFLUX PROTEIN"/>
    <property type="match status" value="1"/>
</dbReference>
<dbReference type="EMBL" id="CP002217">
    <property type="protein sequence ID" value="ADN56611.1"/>
    <property type="molecule type" value="Genomic_DNA"/>
</dbReference>
<evidence type="ECO:0000256" key="10">
    <source>
        <dbReference type="SAM" id="MobiDB-lite"/>
    </source>
</evidence>
<organism evidence="11">
    <name type="scientific">Burkholderia sp. (strain CCGE1003)</name>
    <dbReference type="NCBI Taxonomy" id="640512"/>
    <lineage>
        <taxon>Bacteria</taxon>
        <taxon>Pseudomonadati</taxon>
        <taxon>Pseudomonadota</taxon>
        <taxon>Betaproteobacteria</taxon>
        <taxon>Burkholderiales</taxon>
        <taxon>Burkholderiaceae</taxon>
        <taxon>Burkholderia</taxon>
    </lineage>
</organism>
<evidence type="ECO:0000256" key="7">
    <source>
        <dbReference type="ARBA" id="ARBA00023139"/>
    </source>
</evidence>
<keyword evidence="3 9" id="KW-1134">Transmembrane beta strand</keyword>
<dbReference type="HOGENOM" id="CLU_012817_13_2_4"/>
<keyword evidence="5" id="KW-0732">Signal</keyword>
<evidence type="ECO:0000256" key="8">
    <source>
        <dbReference type="ARBA" id="ARBA00023288"/>
    </source>
</evidence>
<evidence type="ECO:0000256" key="5">
    <source>
        <dbReference type="ARBA" id="ARBA00022729"/>
    </source>
</evidence>
<keyword evidence="6 9" id="KW-0472">Membrane</keyword>
<dbReference type="eggNOG" id="COG1538">
    <property type="taxonomic scope" value="Bacteria"/>
</dbReference>
<accession>E1T917</accession>
<dbReference type="KEGG" id="bgf:BC1003_0608"/>
<dbReference type="Pfam" id="PF02321">
    <property type="entry name" value="OEP"/>
    <property type="match status" value="2"/>
</dbReference>
<dbReference type="STRING" id="640512.BC1003_0608"/>
<dbReference type="AlphaFoldDB" id="E1T917"/>
<keyword evidence="7 9" id="KW-0564">Palmitate</keyword>
<feature type="region of interest" description="Disordered" evidence="10">
    <location>
        <begin position="479"/>
        <end position="525"/>
    </location>
</feature>
<evidence type="ECO:0000313" key="11">
    <source>
        <dbReference type="EMBL" id="ADN56611.1"/>
    </source>
</evidence>
<evidence type="ECO:0000256" key="3">
    <source>
        <dbReference type="ARBA" id="ARBA00022452"/>
    </source>
</evidence>
<evidence type="ECO:0000256" key="2">
    <source>
        <dbReference type="ARBA" id="ARBA00007613"/>
    </source>
</evidence>
<dbReference type="SUPFAM" id="SSF56954">
    <property type="entry name" value="Outer membrane efflux proteins (OEP)"/>
    <property type="match status" value="1"/>
</dbReference>
<dbReference type="PROSITE" id="PS51257">
    <property type="entry name" value="PROKAR_LIPOPROTEIN"/>
    <property type="match status" value="1"/>
</dbReference>
<keyword evidence="8 9" id="KW-0449">Lipoprotein</keyword>
<comment type="subcellular location">
    <subcellularLocation>
        <location evidence="9">Cell membrane</location>
        <topology evidence="9">Lipid-anchor</topology>
    </subcellularLocation>
    <subcellularLocation>
        <location evidence="1">Membrane</location>
    </subcellularLocation>
</comment>
<feature type="compositionally biased region" description="Basic and acidic residues" evidence="10">
    <location>
        <begin position="501"/>
        <end position="514"/>
    </location>
</feature>
<evidence type="ECO:0000256" key="4">
    <source>
        <dbReference type="ARBA" id="ARBA00022692"/>
    </source>
</evidence>
<proteinExistence type="inferred from homology"/>
<dbReference type="Gene3D" id="1.20.1600.10">
    <property type="entry name" value="Outer membrane efflux proteins (OEP)"/>
    <property type="match status" value="1"/>
</dbReference>
<sequence length="525" mass="55716">MKTQTSNAGVAAASLKRAISVAAIGLLAACANYAGIHGDQQMVQAQQLGTARSLPQEQGRWPSADWFEQFGDTQLKALVAEALQSSPTLDQARARVAAAQAYSETAKSRTLPRVDADYTLTRQQYSSTALVPPPYAGSWQTENKGLLSASYDLDLWGKNREALREAVSQQAASKADAEVVKLTLETSIARTYNELARLYALRDIAQQEVARREQIDRITAGRIATGLDTEVERKTAQANLATSRANVSALDGSILTTRYQLAALLGKGPDRGLAIARPALGAGDEVRLPDNLPADLLSRRPDIVAARWRVDAIAHGINEAKAEFYPDINLSAAIGLDAFGFGRFLTAASRTASVGPAIHLPIFDAGALRAQLKGRYADFDYAVATYNQTLISALSGVATQLAQIHSSDAQLGDAQAAQQAARDADRLATVQYQAGLTNQLTVLNADVTAFNADEAIVNLQMTRRDQQIELASSLGGGYVDDPASSSSDAAASLPAPPQADRQPKTDAALPHRDATAGVVTASAEH</sequence>